<feature type="transmembrane region" description="Helical" evidence="1">
    <location>
        <begin position="120"/>
        <end position="139"/>
    </location>
</feature>
<gene>
    <name evidence="3" type="ORF">EV378_3636</name>
</gene>
<dbReference type="AlphaFoldDB" id="A0A4R1HZA8"/>
<feature type="transmembrane region" description="Helical" evidence="1">
    <location>
        <begin position="45"/>
        <end position="77"/>
    </location>
</feature>
<feature type="chain" id="PRO_5020431510" description="EamA-like transporter family protein" evidence="2">
    <location>
        <begin position="22"/>
        <end position="270"/>
    </location>
</feature>
<evidence type="ECO:0008006" key="5">
    <source>
        <dbReference type="Google" id="ProtNLM"/>
    </source>
</evidence>
<feature type="transmembrane region" description="Helical" evidence="1">
    <location>
        <begin position="211"/>
        <end position="231"/>
    </location>
</feature>
<evidence type="ECO:0000256" key="1">
    <source>
        <dbReference type="SAM" id="Phobius"/>
    </source>
</evidence>
<evidence type="ECO:0000313" key="3">
    <source>
        <dbReference type="EMBL" id="TCK27758.1"/>
    </source>
</evidence>
<accession>A0A4R1HZA8</accession>
<protein>
    <recommendedName>
        <fullName evidence="5">EamA-like transporter family protein</fullName>
    </recommendedName>
</protein>
<feature type="transmembrane region" description="Helical" evidence="1">
    <location>
        <begin position="89"/>
        <end position="108"/>
    </location>
</feature>
<dbReference type="PANTHER" id="PTHR40761:SF1">
    <property type="entry name" value="CONSERVED INTEGRAL MEMBRANE ALANINE VALINE AND LEUCINE RICH PROTEIN-RELATED"/>
    <property type="match status" value="1"/>
</dbReference>
<keyword evidence="4" id="KW-1185">Reference proteome</keyword>
<evidence type="ECO:0000256" key="2">
    <source>
        <dbReference type="SAM" id="SignalP"/>
    </source>
</evidence>
<proteinExistence type="predicted"/>
<feature type="transmembrane region" description="Helical" evidence="1">
    <location>
        <begin position="174"/>
        <end position="199"/>
    </location>
</feature>
<reference evidence="3 4" key="1">
    <citation type="submission" date="2019-03" db="EMBL/GenBank/DDBJ databases">
        <title>Sequencing the genomes of 1000 actinobacteria strains.</title>
        <authorList>
            <person name="Klenk H.-P."/>
        </authorList>
    </citation>
    <scope>NUCLEOTIDE SEQUENCE [LARGE SCALE GENOMIC DNA]</scope>
    <source>
        <strain evidence="3 4">DSM 44969</strain>
    </source>
</reference>
<feature type="signal peptide" evidence="2">
    <location>
        <begin position="1"/>
        <end position="21"/>
    </location>
</feature>
<keyword evidence="1" id="KW-0472">Membrane</keyword>
<keyword evidence="1" id="KW-1133">Transmembrane helix</keyword>
<feature type="transmembrane region" description="Helical" evidence="1">
    <location>
        <begin position="237"/>
        <end position="257"/>
    </location>
</feature>
<organism evidence="3 4">
    <name type="scientific">Pseudonocardia endophytica</name>
    <dbReference type="NCBI Taxonomy" id="401976"/>
    <lineage>
        <taxon>Bacteria</taxon>
        <taxon>Bacillati</taxon>
        <taxon>Actinomycetota</taxon>
        <taxon>Actinomycetes</taxon>
        <taxon>Pseudonocardiales</taxon>
        <taxon>Pseudonocardiaceae</taxon>
        <taxon>Pseudonocardia</taxon>
    </lineage>
</organism>
<dbReference type="PANTHER" id="PTHR40761">
    <property type="entry name" value="CONSERVED INTEGRAL MEMBRANE ALANINE VALINE AND LEUCINE RICH PROTEIN-RELATED"/>
    <property type="match status" value="1"/>
</dbReference>
<dbReference type="Proteomes" id="UP000295560">
    <property type="component" value="Unassembled WGS sequence"/>
</dbReference>
<dbReference type="EMBL" id="SMFZ01000001">
    <property type="protein sequence ID" value="TCK27758.1"/>
    <property type="molecule type" value="Genomic_DNA"/>
</dbReference>
<keyword evidence="1" id="KW-0812">Transmembrane</keyword>
<feature type="transmembrane region" description="Helical" evidence="1">
    <location>
        <begin position="151"/>
        <end position="168"/>
    </location>
</feature>
<keyword evidence="2" id="KW-0732">Signal</keyword>
<comment type="caution">
    <text evidence="3">The sequence shown here is derived from an EMBL/GenBank/DDBJ whole genome shotgun (WGS) entry which is preliminary data.</text>
</comment>
<sequence>MLFAVVAMVFNCLAAILQSDAAGQVTRTSAVLARPRFVAGLGVDVLAYTCVVIALQHLPVFAVQATVAGAIALTALYARFVKLEMLRPVHRVAIGASMVGLVLVALSAGSDKGARYGSPTTTIVVMALAALTLVILTAATRRVWKPWPSGIMAGLGLGGGSVCVRAMQLEPGNIIVALLTEPLVYILIALWATGLYNYARALRLGDVATVTALYMVTQVIVPGIVGIVLLGDRVRDGWVPVAVIGLLMAVYGVLVLARRKPVRRKPARVT</sequence>
<evidence type="ECO:0000313" key="4">
    <source>
        <dbReference type="Proteomes" id="UP000295560"/>
    </source>
</evidence>
<name>A0A4R1HZA8_PSEEN</name>